<dbReference type="EMBL" id="SLXE01000007">
    <property type="protein sequence ID" value="TCP07394.1"/>
    <property type="molecule type" value="Genomic_DNA"/>
</dbReference>
<dbReference type="Pfam" id="PF01874">
    <property type="entry name" value="CitG"/>
    <property type="match status" value="1"/>
</dbReference>
<organism evidence="9 11">
    <name type="scientific">Uruburuella suis</name>
    <dbReference type="NCBI Taxonomy" id="252130"/>
    <lineage>
        <taxon>Bacteria</taxon>
        <taxon>Pseudomonadati</taxon>
        <taxon>Pseudomonadota</taxon>
        <taxon>Betaproteobacteria</taxon>
        <taxon>Neisseriales</taxon>
        <taxon>Neisseriaceae</taxon>
        <taxon>Uruburuella</taxon>
    </lineage>
</organism>
<evidence type="ECO:0000256" key="6">
    <source>
        <dbReference type="ARBA" id="ARBA00048574"/>
    </source>
</evidence>
<comment type="catalytic activity">
    <reaction evidence="1 7">
        <text>3'-dephospho-CoA + ATP = 2'-(5''-triphospho-alpha-D-ribosyl)-3'-dephospho-CoA + adenine</text>
        <dbReference type="Rhea" id="RHEA:15117"/>
        <dbReference type="ChEBI" id="CHEBI:16708"/>
        <dbReference type="ChEBI" id="CHEBI:30616"/>
        <dbReference type="ChEBI" id="CHEBI:57328"/>
        <dbReference type="ChEBI" id="CHEBI:61378"/>
        <dbReference type="EC" id="2.4.2.52"/>
    </reaction>
</comment>
<keyword evidence="9" id="KW-0456">Lyase</keyword>
<dbReference type="Gene3D" id="1.10.4200.10">
    <property type="entry name" value="Triphosphoribosyl-dephospho-CoA protein"/>
    <property type="match status" value="2"/>
</dbReference>
<reference evidence="9" key="2">
    <citation type="submission" date="2021-12" db="EMBL/GenBank/DDBJ databases">
        <authorList>
            <person name="Veyrier F.J."/>
        </authorList>
    </citation>
    <scope>NUCLEOTIDE SEQUENCE</scope>
    <source>
        <strain evidence="9">1258/02</strain>
    </source>
</reference>
<evidence type="ECO:0000313" key="11">
    <source>
        <dbReference type="Proteomes" id="UP000829756"/>
    </source>
</evidence>
<dbReference type="Proteomes" id="UP000294721">
    <property type="component" value="Unassembled WGS sequence"/>
</dbReference>
<name>A0AAE9GZJ5_9NEIS</name>
<dbReference type="GO" id="GO:0050519">
    <property type="term" value="F:holo-citrate lyase synthase activity"/>
    <property type="evidence" value="ECO:0007669"/>
    <property type="project" value="UniProtKB-EC"/>
</dbReference>
<dbReference type="PANTHER" id="PTHR30201">
    <property type="entry name" value="TRIPHOSPHORIBOSYL-DEPHOSPHO-COA SYNTHASE"/>
    <property type="match status" value="1"/>
</dbReference>
<dbReference type="InterPro" id="IPR005551">
    <property type="entry name" value="CitX"/>
</dbReference>
<dbReference type="Pfam" id="PF03802">
    <property type="entry name" value="CitX"/>
    <property type="match status" value="1"/>
</dbReference>
<keyword evidence="2 7" id="KW-0808">Transferase</keyword>
<dbReference type="GO" id="GO:0046917">
    <property type="term" value="F:triphosphoribosyl-dephospho-CoA synthase activity"/>
    <property type="evidence" value="ECO:0007669"/>
    <property type="project" value="UniProtKB-UniRule"/>
</dbReference>
<evidence type="ECO:0000313" key="10">
    <source>
        <dbReference type="Proteomes" id="UP000294721"/>
    </source>
</evidence>
<dbReference type="NCBIfam" id="TIGR03124">
    <property type="entry name" value="citrate_citX"/>
    <property type="match status" value="1"/>
</dbReference>
<dbReference type="EMBL" id="CP091507">
    <property type="protein sequence ID" value="UOO79931.1"/>
    <property type="molecule type" value="Genomic_DNA"/>
</dbReference>
<dbReference type="GO" id="GO:0016829">
    <property type="term" value="F:lyase activity"/>
    <property type="evidence" value="ECO:0007669"/>
    <property type="project" value="UniProtKB-KW"/>
</dbReference>
<evidence type="ECO:0000256" key="5">
    <source>
        <dbReference type="ARBA" id="ARBA00022840"/>
    </source>
</evidence>
<dbReference type="InterPro" id="IPR017551">
    <property type="entry name" value="TriPribosyl-deP-CoA_syn_CitG"/>
</dbReference>
<dbReference type="GO" id="GO:0051191">
    <property type="term" value="P:prosthetic group biosynthetic process"/>
    <property type="evidence" value="ECO:0007669"/>
    <property type="project" value="InterPro"/>
</dbReference>
<protein>
    <recommendedName>
        <fullName evidence="7">Probable 2-(5''-triphosphoribosyl)-3'-dephosphocoenzyme-A synthase</fullName>
        <shortName evidence="7">2-(5''-triphosphoribosyl)-3'-dephospho-CoA synthase</shortName>
        <ecNumber evidence="7">2.4.2.52</ecNumber>
    </recommendedName>
</protein>
<sequence length="466" mass="49228">MYLAPDFPVMAGGAAALDDVLAARDARQAAQQALLAAGANCVVSFSVLAPGAVKRSPFLDEVFDIGKGRLKHELGRLNISTHAERLLNHAGGQSLLLAADGAADALKAALIGLEQSHPLGRLWDIDVIDGSGKPLSRPQSGLPPRACLCCDAPAKECARVRRHSMAQLHEAMQQHYRVYLNMAALGGGMRDALVAEAELTPKPGLVDADNQGPHPDMTLPMFRQSAAALAPFLAECAFGGSRFAHEAPGSAMLAAIRPIGLAAEEAMYAATGKVNTHKGALFAFGIAAAALGRRIARQEQGDWPALSADIRAICAGLEPELGRGNTAGARFYRQHGLPGARGEALSGFATLTDFALPAYQQAFAATANRTHALRYVFLTLLAHNGDTNVVKRGGIEALDWLQGRARHILADPAALRQPEALYAALKTLDAQCTEKNLSTGGSADLLALTIWLTEYPNLLGTFYEPT</sequence>
<reference evidence="9" key="3">
    <citation type="journal article" date="2022" name="Res Sq">
        <title>Evolution of multicellular longitudinally dividing oral cavity symbionts (Neisseriaceae).</title>
        <authorList>
            <person name="Nyongesa S."/>
            <person name="Weber P."/>
            <person name="Bernet E."/>
            <person name="Pullido F."/>
            <person name="Nieckarz M."/>
            <person name="Delaby M."/>
            <person name="Nieves C."/>
            <person name="Viehboeck T."/>
            <person name="Krause N."/>
            <person name="Rivera-Millot A."/>
            <person name="Nakamura A."/>
            <person name="Vischer N."/>
            <person name="VanNieuwenhze M."/>
            <person name="Brun Y."/>
            <person name="Cava F."/>
            <person name="Bulgheresi S."/>
            <person name="Veyrier F."/>
        </authorList>
    </citation>
    <scope>NUCLEOTIDE SEQUENCE</scope>
    <source>
        <strain evidence="9">1258/02</strain>
    </source>
</reference>
<comment type="similarity">
    <text evidence="7">Belongs to the CitG/MdcB family.</text>
</comment>
<dbReference type="InterPro" id="IPR002736">
    <property type="entry name" value="CitG"/>
</dbReference>
<dbReference type="PANTHER" id="PTHR30201:SF2">
    <property type="entry name" value="2-(5''-TRIPHOSPHORIBOSYL)-3'-DEPHOSPHOCOENZYME-A SYNTHASE"/>
    <property type="match status" value="1"/>
</dbReference>
<evidence type="ECO:0000256" key="4">
    <source>
        <dbReference type="ARBA" id="ARBA00022741"/>
    </source>
</evidence>
<keyword evidence="5 7" id="KW-0067">ATP-binding</keyword>
<evidence type="ECO:0000313" key="8">
    <source>
        <dbReference type="EMBL" id="TCP07394.1"/>
    </source>
</evidence>
<evidence type="ECO:0000256" key="7">
    <source>
        <dbReference type="HAMAP-Rule" id="MF_00397"/>
    </source>
</evidence>
<dbReference type="Proteomes" id="UP000829756">
    <property type="component" value="Chromosome"/>
</dbReference>
<dbReference type="GO" id="GO:0005524">
    <property type="term" value="F:ATP binding"/>
    <property type="evidence" value="ECO:0007669"/>
    <property type="project" value="UniProtKB-KW"/>
</dbReference>
<evidence type="ECO:0000256" key="1">
    <source>
        <dbReference type="ARBA" id="ARBA00001210"/>
    </source>
</evidence>
<reference evidence="8 10" key="1">
    <citation type="submission" date="2019-03" db="EMBL/GenBank/DDBJ databases">
        <title>Genomic Encyclopedia of Type Strains, Phase IV (KMG-IV): sequencing the most valuable type-strain genomes for metagenomic binning, comparative biology and taxonomic classification.</title>
        <authorList>
            <person name="Goeker M."/>
        </authorList>
    </citation>
    <scope>NUCLEOTIDE SEQUENCE [LARGE SCALE GENOMIC DNA]</scope>
    <source>
        <strain evidence="8 10">DSM 17474</strain>
    </source>
</reference>
<keyword evidence="3 9" id="KW-0548">Nucleotidyltransferase</keyword>
<dbReference type="HAMAP" id="MF_00397">
    <property type="entry name" value="CitG"/>
    <property type="match status" value="1"/>
</dbReference>
<evidence type="ECO:0000256" key="2">
    <source>
        <dbReference type="ARBA" id="ARBA00022679"/>
    </source>
</evidence>
<dbReference type="AlphaFoldDB" id="A0AAE9GZJ5"/>
<evidence type="ECO:0000313" key="9">
    <source>
        <dbReference type="EMBL" id="UOO79931.1"/>
    </source>
</evidence>
<dbReference type="RefSeq" id="WP_132953372.1">
    <property type="nucleotide sequence ID" value="NZ_CP091507.1"/>
</dbReference>
<keyword evidence="4 7" id="KW-0547">Nucleotide-binding</keyword>
<accession>A0AAE9GZJ5</accession>
<dbReference type="EC" id="2.4.2.52" evidence="7"/>
<proteinExistence type="inferred from homology"/>
<keyword evidence="10" id="KW-1185">Reference proteome</keyword>
<gene>
    <name evidence="9" type="primary">citX</name>
    <name evidence="7" type="synonym">citG</name>
    <name evidence="8" type="ORF">EV680_10717</name>
    <name evidence="9" type="ORF">LVJ78_02615</name>
</gene>
<comment type="catalytic activity">
    <reaction evidence="6">
        <text>apo-[citrate lyase ACP] + 2'-(5''-triphospho-alpha-D-ribosyl)-3'-dephospho-CoA = holo-[citrate lyase ACP] + diphosphate</text>
        <dbReference type="Rhea" id="RHEA:16333"/>
        <dbReference type="Rhea" id="RHEA-COMP:10157"/>
        <dbReference type="Rhea" id="RHEA-COMP:10158"/>
        <dbReference type="ChEBI" id="CHEBI:29999"/>
        <dbReference type="ChEBI" id="CHEBI:33019"/>
        <dbReference type="ChEBI" id="CHEBI:61378"/>
        <dbReference type="ChEBI" id="CHEBI:82683"/>
        <dbReference type="EC" id="2.7.7.61"/>
    </reaction>
</comment>
<evidence type="ECO:0000256" key="3">
    <source>
        <dbReference type="ARBA" id="ARBA00022695"/>
    </source>
</evidence>
<dbReference type="KEGG" id="usu:LVJ78_02615"/>